<evidence type="ECO:0000256" key="5">
    <source>
        <dbReference type="ARBA" id="ARBA00022927"/>
    </source>
</evidence>
<dbReference type="GO" id="GO:0008320">
    <property type="term" value="F:protein transmembrane transporter activity"/>
    <property type="evidence" value="ECO:0007669"/>
    <property type="project" value="UniProtKB-UniRule"/>
</dbReference>
<name>A0A1F6ED75_9BACT</name>
<proteinExistence type="inferred from homology"/>
<evidence type="ECO:0000256" key="4">
    <source>
        <dbReference type="ARBA" id="ARBA00022692"/>
    </source>
</evidence>
<organism evidence="10 11">
    <name type="scientific">Candidatus Kaiserbacteria bacterium RIFCSPLOWO2_01_FULL_51_21</name>
    <dbReference type="NCBI Taxonomy" id="1798508"/>
    <lineage>
        <taxon>Bacteria</taxon>
        <taxon>Candidatus Kaiseribacteriota</taxon>
    </lineage>
</organism>
<evidence type="ECO:0000313" key="10">
    <source>
        <dbReference type="EMBL" id="OGG71618.1"/>
    </source>
</evidence>
<evidence type="ECO:0000256" key="6">
    <source>
        <dbReference type="ARBA" id="ARBA00022989"/>
    </source>
</evidence>
<gene>
    <name evidence="9" type="primary">secE</name>
    <name evidence="10" type="ORF">A3A35_00375</name>
</gene>
<keyword evidence="5 9" id="KW-0653">Protein transport</keyword>
<evidence type="ECO:0000256" key="3">
    <source>
        <dbReference type="ARBA" id="ARBA00022475"/>
    </source>
</evidence>
<comment type="similarity">
    <text evidence="9">Belongs to the SecE/SEC61-gamma family.</text>
</comment>
<comment type="subunit">
    <text evidence="9">Component of the Sec protein translocase complex. Heterotrimer consisting of SecY, SecE and SecG subunits. The heterotrimers can form oligomers, although 1 heterotrimer is thought to be able to translocate proteins. Interacts with the ribosome. Interacts with SecDF, and other proteins may be involved. Interacts with SecA.</text>
</comment>
<comment type="subcellular location">
    <subcellularLocation>
        <location evidence="9">Cell membrane</location>
        <topology evidence="9">Single-pass membrane protein</topology>
    </subcellularLocation>
    <subcellularLocation>
        <location evidence="1">Membrane</location>
    </subcellularLocation>
</comment>
<dbReference type="Proteomes" id="UP000179115">
    <property type="component" value="Unassembled WGS sequence"/>
</dbReference>
<keyword evidence="3 9" id="KW-1003">Cell membrane</keyword>
<dbReference type="NCBIfam" id="TIGR00964">
    <property type="entry name" value="secE_bact"/>
    <property type="match status" value="1"/>
</dbReference>
<dbReference type="EMBL" id="MFLV01000011">
    <property type="protein sequence ID" value="OGG71618.1"/>
    <property type="molecule type" value="Genomic_DNA"/>
</dbReference>
<dbReference type="GO" id="GO:0043952">
    <property type="term" value="P:protein transport by the Sec complex"/>
    <property type="evidence" value="ECO:0007669"/>
    <property type="project" value="UniProtKB-UniRule"/>
</dbReference>
<dbReference type="Pfam" id="PF00584">
    <property type="entry name" value="SecE"/>
    <property type="match status" value="1"/>
</dbReference>
<keyword evidence="2 9" id="KW-0813">Transport</keyword>
<dbReference type="AlphaFoldDB" id="A0A1F6ED75"/>
<evidence type="ECO:0000256" key="2">
    <source>
        <dbReference type="ARBA" id="ARBA00022448"/>
    </source>
</evidence>
<evidence type="ECO:0000256" key="8">
    <source>
        <dbReference type="ARBA" id="ARBA00023136"/>
    </source>
</evidence>
<reference evidence="10 11" key="1">
    <citation type="journal article" date="2016" name="Nat. Commun.">
        <title>Thousands of microbial genomes shed light on interconnected biogeochemical processes in an aquifer system.</title>
        <authorList>
            <person name="Anantharaman K."/>
            <person name="Brown C.T."/>
            <person name="Hug L.A."/>
            <person name="Sharon I."/>
            <person name="Castelle C.J."/>
            <person name="Probst A.J."/>
            <person name="Thomas B.C."/>
            <person name="Singh A."/>
            <person name="Wilkins M.J."/>
            <person name="Karaoz U."/>
            <person name="Brodie E.L."/>
            <person name="Williams K.H."/>
            <person name="Hubbard S.S."/>
            <person name="Banfield J.F."/>
        </authorList>
    </citation>
    <scope>NUCLEOTIDE SEQUENCE [LARGE SCALE GENOMIC DNA]</scope>
</reference>
<protein>
    <recommendedName>
        <fullName evidence="9">Protein translocase subunit SecE</fullName>
    </recommendedName>
</protein>
<keyword evidence="8 9" id="KW-0472">Membrane</keyword>
<dbReference type="GO" id="GO:0065002">
    <property type="term" value="P:intracellular protein transmembrane transport"/>
    <property type="evidence" value="ECO:0007669"/>
    <property type="project" value="UniProtKB-UniRule"/>
</dbReference>
<dbReference type="GO" id="GO:0006605">
    <property type="term" value="P:protein targeting"/>
    <property type="evidence" value="ECO:0007669"/>
    <property type="project" value="UniProtKB-UniRule"/>
</dbReference>
<dbReference type="STRING" id="1798508.A3A35_00375"/>
<keyword evidence="6 9" id="KW-1133">Transmembrane helix</keyword>
<accession>A0A1F6ED75</accession>
<keyword evidence="7 9" id="KW-0811">Translocation</keyword>
<evidence type="ECO:0000313" key="11">
    <source>
        <dbReference type="Proteomes" id="UP000179115"/>
    </source>
</evidence>
<keyword evidence="4 9" id="KW-0812">Transmembrane</keyword>
<dbReference type="HAMAP" id="MF_00422">
    <property type="entry name" value="SecE"/>
    <property type="match status" value="1"/>
</dbReference>
<evidence type="ECO:0000256" key="7">
    <source>
        <dbReference type="ARBA" id="ARBA00023010"/>
    </source>
</evidence>
<dbReference type="InterPro" id="IPR001901">
    <property type="entry name" value="Translocase_SecE/Sec61-g"/>
</dbReference>
<evidence type="ECO:0000256" key="9">
    <source>
        <dbReference type="HAMAP-Rule" id="MF_00422"/>
    </source>
</evidence>
<comment type="caution">
    <text evidence="10">The sequence shown here is derived from an EMBL/GenBank/DDBJ whole genome shotgun (WGS) entry which is preliminary data.</text>
</comment>
<dbReference type="PANTHER" id="PTHR33910:SF1">
    <property type="entry name" value="PROTEIN TRANSLOCASE SUBUNIT SECE"/>
    <property type="match status" value="1"/>
</dbReference>
<dbReference type="InterPro" id="IPR005807">
    <property type="entry name" value="SecE_bac"/>
</dbReference>
<dbReference type="Gene3D" id="1.20.5.1030">
    <property type="entry name" value="Preprotein translocase secy subunit"/>
    <property type="match status" value="1"/>
</dbReference>
<evidence type="ECO:0000256" key="1">
    <source>
        <dbReference type="ARBA" id="ARBA00004370"/>
    </source>
</evidence>
<dbReference type="InterPro" id="IPR038379">
    <property type="entry name" value="SecE_sf"/>
</dbReference>
<comment type="function">
    <text evidence="9">Essential subunit of the Sec protein translocation channel SecYEG. Clamps together the 2 halves of SecY. May contact the channel plug during translocation.</text>
</comment>
<dbReference type="GO" id="GO:0005886">
    <property type="term" value="C:plasma membrane"/>
    <property type="evidence" value="ECO:0007669"/>
    <property type="project" value="UniProtKB-SubCell"/>
</dbReference>
<sequence>MRITDYLKETRGELKHVSWPTRRQALVLSAFVIGISLFTAFFLGVFDFFFTTILKLIIGA</sequence>
<feature type="transmembrane region" description="Helical" evidence="9">
    <location>
        <begin position="25"/>
        <end position="46"/>
    </location>
</feature>
<dbReference type="PANTHER" id="PTHR33910">
    <property type="entry name" value="PROTEIN TRANSLOCASE SUBUNIT SECE"/>
    <property type="match status" value="1"/>
</dbReference>
<dbReference type="GO" id="GO:0009306">
    <property type="term" value="P:protein secretion"/>
    <property type="evidence" value="ECO:0007669"/>
    <property type="project" value="UniProtKB-UniRule"/>
</dbReference>